<evidence type="ECO:0000313" key="2">
    <source>
        <dbReference type="EMBL" id="OYX05002.1"/>
    </source>
</evidence>
<organism evidence="2 3">
    <name type="scientific">Caulobacter vibrioides</name>
    <name type="common">Caulobacter crescentus</name>
    <dbReference type="NCBI Taxonomy" id="155892"/>
    <lineage>
        <taxon>Bacteria</taxon>
        <taxon>Pseudomonadati</taxon>
        <taxon>Pseudomonadota</taxon>
        <taxon>Alphaproteobacteria</taxon>
        <taxon>Caulobacterales</taxon>
        <taxon>Caulobacteraceae</taxon>
        <taxon>Caulobacter</taxon>
    </lineage>
</organism>
<accession>A0A258DC88</accession>
<keyword evidence="1" id="KW-0812">Transmembrane</keyword>
<feature type="transmembrane region" description="Helical" evidence="1">
    <location>
        <begin position="164"/>
        <end position="182"/>
    </location>
</feature>
<evidence type="ECO:0000256" key="1">
    <source>
        <dbReference type="SAM" id="Phobius"/>
    </source>
</evidence>
<comment type="caution">
    <text evidence="2">The sequence shown here is derived from an EMBL/GenBank/DDBJ whole genome shotgun (WGS) entry which is preliminary data.</text>
</comment>
<proteinExistence type="predicted"/>
<feature type="transmembrane region" description="Helical" evidence="1">
    <location>
        <begin position="112"/>
        <end position="133"/>
    </location>
</feature>
<name>A0A258DC88_CAUVI</name>
<feature type="transmembrane region" description="Helical" evidence="1">
    <location>
        <begin position="78"/>
        <end position="100"/>
    </location>
</feature>
<protein>
    <submittedName>
        <fullName evidence="2">Uncharacterized protein</fullName>
    </submittedName>
</protein>
<evidence type="ECO:0000313" key="3">
    <source>
        <dbReference type="Proteomes" id="UP000215616"/>
    </source>
</evidence>
<keyword evidence="1" id="KW-0472">Membrane</keyword>
<gene>
    <name evidence="2" type="ORF">B7Z12_04825</name>
</gene>
<dbReference type="EMBL" id="NCDQ01000050">
    <property type="protein sequence ID" value="OYX05002.1"/>
    <property type="molecule type" value="Genomic_DNA"/>
</dbReference>
<sequence>MGSKFGGVASWANIVLSVAAFAVGVAIVGKGGGAGADAIVAGAPLLLFSEGLKLAIGLCIAVQVNALSGLIPGLTPRLVGFFSAILMVAASLIGAGALLIPDLRALGVYVNPVALASVAASGIWALICTIAALKVRLFPFWLTVAGGLLPLPSLAALIWPTAGFSAFILGLLWNLGLALILGRRRATADGQSPTPL</sequence>
<feature type="transmembrane region" description="Helical" evidence="1">
    <location>
        <begin position="52"/>
        <end position="71"/>
    </location>
</feature>
<feature type="transmembrane region" description="Helical" evidence="1">
    <location>
        <begin position="140"/>
        <end position="158"/>
    </location>
</feature>
<reference evidence="2 3" key="1">
    <citation type="submission" date="2017-03" db="EMBL/GenBank/DDBJ databases">
        <title>Lifting the veil on microbial sulfur biogeochemistry in mining wastewaters.</title>
        <authorList>
            <person name="Kantor R.S."/>
            <person name="Colenbrander Nelson T."/>
            <person name="Marshall S."/>
            <person name="Bennett D."/>
            <person name="Apte S."/>
            <person name="Camacho D."/>
            <person name="Thomas B.C."/>
            <person name="Warren L.A."/>
            <person name="Banfield J.F."/>
        </authorList>
    </citation>
    <scope>NUCLEOTIDE SEQUENCE [LARGE SCALE GENOMIC DNA]</scope>
    <source>
        <strain evidence="2">32-67-7</strain>
    </source>
</reference>
<dbReference type="Proteomes" id="UP000215616">
    <property type="component" value="Unassembled WGS sequence"/>
</dbReference>
<keyword evidence="1" id="KW-1133">Transmembrane helix</keyword>
<feature type="transmembrane region" description="Helical" evidence="1">
    <location>
        <begin position="12"/>
        <end position="32"/>
    </location>
</feature>
<dbReference type="AlphaFoldDB" id="A0A258DC88"/>